<dbReference type="InterPro" id="IPR016161">
    <property type="entry name" value="Ald_DH/histidinol_DH"/>
</dbReference>
<evidence type="ECO:0000313" key="6">
    <source>
        <dbReference type="Proteomes" id="UP001358417"/>
    </source>
</evidence>
<dbReference type="SUPFAM" id="SSF53720">
    <property type="entry name" value="ALDH-like"/>
    <property type="match status" value="1"/>
</dbReference>
<evidence type="ECO:0000256" key="1">
    <source>
        <dbReference type="ARBA" id="ARBA00009986"/>
    </source>
</evidence>
<keyword evidence="6" id="KW-1185">Reference proteome</keyword>
<dbReference type="InterPro" id="IPR012394">
    <property type="entry name" value="Aldehyde_DH_NAD(P)"/>
</dbReference>
<evidence type="ECO:0000259" key="4">
    <source>
        <dbReference type="Pfam" id="PF00171"/>
    </source>
</evidence>
<keyword evidence="3" id="KW-1133">Transmembrane helix</keyword>
<dbReference type="Gene3D" id="3.40.309.10">
    <property type="entry name" value="Aldehyde Dehydrogenase, Chain A, domain 2"/>
    <property type="match status" value="1"/>
</dbReference>
<keyword evidence="2" id="KW-0560">Oxidoreductase</keyword>
<dbReference type="GO" id="GO:0006081">
    <property type="term" value="P:aldehyde metabolic process"/>
    <property type="evidence" value="ECO:0007669"/>
    <property type="project" value="InterPro"/>
</dbReference>
<dbReference type="EMBL" id="JAVRRD010000004">
    <property type="protein sequence ID" value="KAK5059696.1"/>
    <property type="molecule type" value="Genomic_DNA"/>
</dbReference>
<dbReference type="AlphaFoldDB" id="A0AAV9NN06"/>
<gene>
    <name evidence="5" type="ORF">LTR84_009579</name>
</gene>
<feature type="domain" description="Aldehyde dehydrogenase" evidence="4">
    <location>
        <begin position="22"/>
        <end position="393"/>
    </location>
</feature>
<dbReference type="Proteomes" id="UP001358417">
    <property type="component" value="Unassembled WGS sequence"/>
</dbReference>
<comment type="caution">
    <text evidence="5">The sequence shown here is derived from an EMBL/GenBank/DDBJ whole genome shotgun (WGS) entry which is preliminary data.</text>
</comment>
<dbReference type="Pfam" id="PF00171">
    <property type="entry name" value="Aldedh"/>
    <property type="match status" value="1"/>
</dbReference>
<dbReference type="Gene3D" id="3.40.605.10">
    <property type="entry name" value="Aldehyde Dehydrogenase, Chain A, domain 1"/>
    <property type="match status" value="1"/>
</dbReference>
<reference evidence="5 6" key="1">
    <citation type="submission" date="2023-08" db="EMBL/GenBank/DDBJ databases">
        <title>Black Yeasts Isolated from many extreme environments.</title>
        <authorList>
            <person name="Coleine C."/>
            <person name="Stajich J.E."/>
            <person name="Selbmann L."/>
        </authorList>
    </citation>
    <scope>NUCLEOTIDE SEQUENCE [LARGE SCALE GENOMIC DNA]</scope>
    <source>
        <strain evidence="5 6">CCFEE 5792</strain>
    </source>
</reference>
<dbReference type="InterPro" id="IPR016162">
    <property type="entry name" value="Ald_DH_N"/>
</dbReference>
<dbReference type="PANTHER" id="PTHR43570">
    <property type="entry name" value="ALDEHYDE DEHYDROGENASE"/>
    <property type="match status" value="1"/>
</dbReference>
<dbReference type="InterPro" id="IPR016163">
    <property type="entry name" value="Ald_DH_C"/>
</dbReference>
<comment type="similarity">
    <text evidence="1">Belongs to the aldehyde dehydrogenase family.</text>
</comment>
<accession>A0AAV9NN06</accession>
<evidence type="ECO:0000256" key="3">
    <source>
        <dbReference type="SAM" id="Phobius"/>
    </source>
</evidence>
<dbReference type="PANTHER" id="PTHR43570:SF16">
    <property type="entry name" value="ALDEHYDE DEHYDROGENASE TYPE III, ISOFORM Q"/>
    <property type="match status" value="1"/>
</dbReference>
<dbReference type="RefSeq" id="XP_064709517.1">
    <property type="nucleotide sequence ID" value="XM_064853118.1"/>
</dbReference>
<keyword evidence="3" id="KW-0472">Membrane</keyword>
<dbReference type="InterPro" id="IPR015590">
    <property type="entry name" value="Aldehyde_DH_dom"/>
</dbReference>
<protein>
    <recommendedName>
        <fullName evidence="4">Aldehyde dehydrogenase domain-containing protein</fullName>
    </recommendedName>
</protein>
<sequence length="495" mass="53703">MSASTVYQRVNTAWMERRLENVLQRQKELANLHTNVKKQSTELVKAIGQDLHTTPAAAAEELRLVLDVIKALYGDLDFPGALCTERSIKAGHSISSNLFALGPTLIVPATHCPFSSTMIPLAAAVAAGSAVVVLLEPSTTSTNNLLQKLILESFDHEAVGVVLNCQPEPLKDLISRHFGVAVLQSSDDKEELKKALLEVNPSIRIHEPATGLPAIFVDRTTKDLENVAAHLHAMVLQSSRSDTSKMPRMCFVDEFLTEELGSLLEKATYTADLQKNTGVGSSGLKEMLKSIKATFPASYEQRAKKSNSPVIQISNTDSSITAETVGKATKAISAAGKVLLLIPIRSLDHGIDMFNKVNGTRSAQAIYVFADGKSAFYIGSFTNAQQVFVNDIPLRASVEVNPSTSGQSYELPYRPEDFSNNKPIIQTALSKPCNAATDRISLSSHNLNLGKIKQPKGGRMSFFEQGLILGVAILLTATSTALYLSRKGLHYSQRR</sequence>
<evidence type="ECO:0000256" key="2">
    <source>
        <dbReference type="ARBA" id="ARBA00023002"/>
    </source>
</evidence>
<organism evidence="5 6">
    <name type="scientific">Exophiala bonariae</name>
    <dbReference type="NCBI Taxonomy" id="1690606"/>
    <lineage>
        <taxon>Eukaryota</taxon>
        <taxon>Fungi</taxon>
        <taxon>Dikarya</taxon>
        <taxon>Ascomycota</taxon>
        <taxon>Pezizomycotina</taxon>
        <taxon>Eurotiomycetes</taxon>
        <taxon>Chaetothyriomycetidae</taxon>
        <taxon>Chaetothyriales</taxon>
        <taxon>Herpotrichiellaceae</taxon>
        <taxon>Exophiala</taxon>
    </lineage>
</organism>
<dbReference type="GeneID" id="89977737"/>
<proteinExistence type="inferred from homology"/>
<dbReference type="GO" id="GO:0005737">
    <property type="term" value="C:cytoplasm"/>
    <property type="evidence" value="ECO:0007669"/>
    <property type="project" value="TreeGrafter"/>
</dbReference>
<keyword evidence="3" id="KW-0812">Transmembrane</keyword>
<name>A0AAV9NN06_9EURO</name>
<dbReference type="GO" id="GO:0004029">
    <property type="term" value="F:aldehyde dehydrogenase (NAD+) activity"/>
    <property type="evidence" value="ECO:0007669"/>
    <property type="project" value="TreeGrafter"/>
</dbReference>
<feature type="transmembrane region" description="Helical" evidence="3">
    <location>
        <begin position="466"/>
        <end position="485"/>
    </location>
</feature>
<evidence type="ECO:0000313" key="5">
    <source>
        <dbReference type="EMBL" id="KAK5059696.1"/>
    </source>
</evidence>